<proteinExistence type="predicted"/>
<evidence type="ECO:0000259" key="2">
    <source>
        <dbReference type="Pfam" id="PF07883"/>
    </source>
</evidence>
<gene>
    <name evidence="3" type="ORF">THS5294_02908</name>
</gene>
<evidence type="ECO:0000313" key="4">
    <source>
        <dbReference type="Proteomes" id="UP000051298"/>
    </source>
</evidence>
<organism evidence="3 4">
    <name type="scientific">Thalassobacter stenotrophicus</name>
    <dbReference type="NCBI Taxonomy" id="266809"/>
    <lineage>
        <taxon>Bacteria</taxon>
        <taxon>Pseudomonadati</taxon>
        <taxon>Pseudomonadota</taxon>
        <taxon>Alphaproteobacteria</taxon>
        <taxon>Rhodobacterales</taxon>
        <taxon>Roseobacteraceae</taxon>
        <taxon>Thalassobacter</taxon>
    </lineage>
</organism>
<evidence type="ECO:0000256" key="1">
    <source>
        <dbReference type="SAM" id="MobiDB-lite"/>
    </source>
</evidence>
<dbReference type="InterPro" id="IPR014710">
    <property type="entry name" value="RmlC-like_jellyroll"/>
</dbReference>
<dbReference type="RefSeq" id="WP_058124281.1">
    <property type="nucleotide sequence ID" value="NZ_CYRX01000032.1"/>
</dbReference>
<dbReference type="EMBL" id="CYRX01000032">
    <property type="protein sequence ID" value="CUH61597.1"/>
    <property type="molecule type" value="Genomic_DNA"/>
</dbReference>
<dbReference type="Gene3D" id="2.60.120.10">
    <property type="entry name" value="Jelly Rolls"/>
    <property type="match status" value="1"/>
</dbReference>
<protein>
    <submittedName>
        <fullName evidence="3">Cupin domain protein</fullName>
    </submittedName>
</protein>
<evidence type="ECO:0000313" key="3">
    <source>
        <dbReference type="EMBL" id="CUH61597.1"/>
    </source>
</evidence>
<dbReference type="InterPro" id="IPR013096">
    <property type="entry name" value="Cupin_2"/>
</dbReference>
<dbReference type="Proteomes" id="UP000051298">
    <property type="component" value="Unassembled WGS sequence"/>
</dbReference>
<reference evidence="3 4" key="1">
    <citation type="submission" date="2015-09" db="EMBL/GenBank/DDBJ databases">
        <authorList>
            <consortium name="Swine Surveillance"/>
        </authorList>
    </citation>
    <scope>NUCLEOTIDE SEQUENCE [LARGE SCALE GENOMIC DNA]</scope>
    <source>
        <strain evidence="3 4">CECT 5294</strain>
    </source>
</reference>
<dbReference type="AlphaFoldDB" id="A0A0P1FHS2"/>
<name>A0A0P1FHS2_9RHOB</name>
<dbReference type="InterPro" id="IPR011051">
    <property type="entry name" value="RmlC_Cupin_sf"/>
</dbReference>
<accession>A0A0P1FHS2</accession>
<sequence>MTRDEFEDTARSDGYGEPKRVRFDPSSRSETHSHDQVSFVYVLEGEFILNTDDGAPRYDPGETCILPKDVNHAEEAGPDGATILVARK</sequence>
<feature type="domain" description="Cupin type-2" evidence="2">
    <location>
        <begin position="20"/>
        <end position="74"/>
    </location>
</feature>
<dbReference type="SUPFAM" id="SSF51182">
    <property type="entry name" value="RmlC-like cupins"/>
    <property type="match status" value="1"/>
</dbReference>
<feature type="region of interest" description="Disordered" evidence="1">
    <location>
        <begin position="1"/>
        <end position="35"/>
    </location>
</feature>
<dbReference type="Pfam" id="PF07883">
    <property type="entry name" value="Cupin_2"/>
    <property type="match status" value="1"/>
</dbReference>